<keyword evidence="2" id="KW-0732">Signal</keyword>
<feature type="signal peptide" evidence="2">
    <location>
        <begin position="1"/>
        <end position="35"/>
    </location>
</feature>
<evidence type="ECO:0000256" key="2">
    <source>
        <dbReference type="SAM" id="SignalP"/>
    </source>
</evidence>
<keyword evidence="4" id="KW-1185">Reference proteome</keyword>
<dbReference type="Pfam" id="PF11304">
    <property type="entry name" value="DUF3106"/>
    <property type="match status" value="1"/>
</dbReference>
<accession>A0ABT5MDK3</accession>
<protein>
    <submittedName>
        <fullName evidence="3">DUF3106 domain-containing protein</fullName>
    </submittedName>
</protein>
<name>A0ABT5MDK3_9BURK</name>
<gene>
    <name evidence="3" type="ORF">PSQ39_07465</name>
</gene>
<feature type="region of interest" description="Disordered" evidence="1">
    <location>
        <begin position="37"/>
        <end position="83"/>
    </location>
</feature>
<feature type="region of interest" description="Disordered" evidence="1">
    <location>
        <begin position="186"/>
        <end position="233"/>
    </location>
</feature>
<sequence length="261" mass="28493">MPLEIRLSSVSRRPCFASCLGSALLWAAATTAAWAQAGTTGTPTEESQAAEHSQPPLGATSGGQAPSAQVEPNKAPKTVAKPVVTISRPHWNELTRRQQEALEPLSSRWDQLSEAHKRKWIALSHNYRSLSDDEKEKLHSRMTEWVTLTVQERVQARLNYAQTNQLAPDNKKAQWEAYQALSDEERQKLVSQAPAHPVGAATPVKPVPPQKLTQLPPPKTDTRQSGKIQTGPHHVDMHTLLPQATVAARSTATAATPSSKP</sequence>
<dbReference type="EMBL" id="JAQSIO010000002">
    <property type="protein sequence ID" value="MDD0814465.1"/>
    <property type="molecule type" value="Genomic_DNA"/>
</dbReference>
<feature type="chain" id="PRO_5046429881" evidence="2">
    <location>
        <begin position="36"/>
        <end position="261"/>
    </location>
</feature>
<reference evidence="3 4" key="1">
    <citation type="submission" date="2023-02" db="EMBL/GenBank/DDBJ databases">
        <title>Bacterial whole genome sequence for Curvibacter sp. HBC28.</title>
        <authorList>
            <person name="Le V."/>
            <person name="Ko S.-R."/>
            <person name="Ahn C.-Y."/>
            <person name="Oh H.-M."/>
        </authorList>
    </citation>
    <scope>NUCLEOTIDE SEQUENCE [LARGE SCALE GENOMIC DNA]</scope>
    <source>
        <strain evidence="3 4">HBC28</strain>
    </source>
</reference>
<dbReference type="Proteomes" id="UP001528672">
    <property type="component" value="Unassembled WGS sequence"/>
</dbReference>
<proteinExistence type="predicted"/>
<comment type="caution">
    <text evidence="3">The sequence shown here is derived from an EMBL/GenBank/DDBJ whole genome shotgun (WGS) entry which is preliminary data.</text>
</comment>
<evidence type="ECO:0000313" key="3">
    <source>
        <dbReference type="EMBL" id="MDD0814465.1"/>
    </source>
</evidence>
<evidence type="ECO:0000256" key="1">
    <source>
        <dbReference type="SAM" id="MobiDB-lite"/>
    </source>
</evidence>
<feature type="compositionally biased region" description="Pro residues" evidence="1">
    <location>
        <begin position="205"/>
        <end position="219"/>
    </location>
</feature>
<organism evidence="3 4">
    <name type="scientific">Curvibacter microcysteis</name>
    <dbReference type="NCBI Taxonomy" id="3026419"/>
    <lineage>
        <taxon>Bacteria</taxon>
        <taxon>Pseudomonadati</taxon>
        <taxon>Pseudomonadota</taxon>
        <taxon>Betaproteobacteria</taxon>
        <taxon>Burkholderiales</taxon>
        <taxon>Comamonadaceae</taxon>
        <taxon>Curvibacter</taxon>
    </lineage>
</organism>
<dbReference type="InterPro" id="IPR021455">
    <property type="entry name" value="DUF3106"/>
</dbReference>
<evidence type="ECO:0000313" key="4">
    <source>
        <dbReference type="Proteomes" id="UP001528672"/>
    </source>
</evidence>